<evidence type="ECO:0000313" key="3">
    <source>
        <dbReference type="Proteomes" id="UP000228380"/>
    </source>
</evidence>
<protein>
    <submittedName>
        <fullName evidence="4 5">Pentatricopeptide repeat-containing protein At5g66500, mitochondrial</fullName>
    </submittedName>
</protein>
<dbReference type="RefSeq" id="XP_026663531.2">
    <property type="nucleotide sequence ID" value="XM_026807730.2"/>
</dbReference>
<feature type="repeat" description="PPR" evidence="2">
    <location>
        <begin position="320"/>
        <end position="354"/>
    </location>
</feature>
<proteinExistence type="predicted"/>
<dbReference type="RefSeq" id="XP_026663532.2">
    <property type="nucleotide sequence ID" value="XM_026807731.2"/>
</dbReference>
<dbReference type="Pfam" id="PF20431">
    <property type="entry name" value="E_motif"/>
    <property type="match status" value="1"/>
</dbReference>
<accession>A0A8B8J8R8</accession>
<dbReference type="OrthoDB" id="428771at2759"/>
<dbReference type="Pfam" id="PF13812">
    <property type="entry name" value="PPR_3"/>
    <property type="match status" value="1"/>
</dbReference>
<evidence type="ECO:0000313" key="5">
    <source>
        <dbReference type="RefSeq" id="XP_026663532.2"/>
    </source>
</evidence>
<dbReference type="RefSeq" id="XP_026663533.2">
    <property type="nucleotide sequence ID" value="XM_026807732.2"/>
</dbReference>
<reference evidence="3" key="1">
    <citation type="journal article" date="2019" name="Nat. Commun.">
        <title>Genome-wide association mapping of date palm fruit traits.</title>
        <authorList>
            <person name="Hazzouri K.M."/>
            <person name="Gros-Balthazard M."/>
            <person name="Flowers J.M."/>
            <person name="Copetti D."/>
            <person name="Lemansour A."/>
            <person name="Lebrun M."/>
            <person name="Masmoudi K."/>
            <person name="Ferrand S."/>
            <person name="Dhar M.I."/>
            <person name="Fresquez Z.A."/>
            <person name="Rosas U."/>
            <person name="Zhang J."/>
            <person name="Talag J."/>
            <person name="Lee S."/>
            <person name="Kudrna D."/>
            <person name="Powell R.F."/>
            <person name="Leitch I.J."/>
            <person name="Krueger R.R."/>
            <person name="Wing R.A."/>
            <person name="Amiri K.M.A."/>
            <person name="Purugganan M.D."/>
        </authorList>
    </citation>
    <scope>NUCLEOTIDE SEQUENCE [LARGE SCALE GENOMIC DNA]</scope>
    <source>
        <strain evidence="3">cv. Khalas</strain>
    </source>
</reference>
<dbReference type="GO" id="GO:0003723">
    <property type="term" value="F:RNA binding"/>
    <property type="evidence" value="ECO:0007669"/>
    <property type="project" value="InterPro"/>
</dbReference>
<dbReference type="RefSeq" id="XP_038984283.1">
    <property type="nucleotide sequence ID" value="XM_039128355.1"/>
</dbReference>
<evidence type="ECO:0000313" key="4">
    <source>
        <dbReference type="RefSeq" id="XP_026663531.2"/>
    </source>
</evidence>
<dbReference type="FunFam" id="1.25.40.10:FF:000877">
    <property type="entry name" value="Pentatricopeptide repeat-containing protein mitochondrial"/>
    <property type="match status" value="1"/>
</dbReference>
<evidence type="ECO:0000313" key="7">
    <source>
        <dbReference type="RefSeq" id="XP_038984283.1"/>
    </source>
</evidence>
<dbReference type="Pfam" id="PF01535">
    <property type="entry name" value="PPR"/>
    <property type="match status" value="4"/>
</dbReference>
<dbReference type="GO" id="GO:0009451">
    <property type="term" value="P:RNA modification"/>
    <property type="evidence" value="ECO:0007669"/>
    <property type="project" value="InterPro"/>
</dbReference>
<dbReference type="InterPro" id="IPR046960">
    <property type="entry name" value="PPR_At4g14850-like_plant"/>
</dbReference>
<sequence length="510" mass="55606">MKSPRSILSRWRSIRPSGKSLSAHHPFGGTPPKDFSSYLNADNPISTLLLALRCGTPLRPHDFPPVLAACSSFHNLGRQVHALMLKTAVHSQPIPATALLSMHSGCGRVDDALLVFDEMPVRDAVAWNALISCLVRHGIASHAIAAFHSMVDDGIAFTGHTLCSVLKACASLRALRQGKQIHAWVVSNGYNSVVMGTALIDFYSSFGMIQDAMEVFTRLNCPRDVAVYNALVGGCIQNRQYKEAFTVLREVRPNGITLTSALSACSELLNLSYGKQIHCVVIRRGFDSDVILCNALMDLYAKCGEITAARLVFNLIAEKNVVSWTCIIDAYGSYGHGTEALMLFRMMEEGKCQEVTPNAVTFLAILTACAHSGMVDEGRDCFFLMRDKYGIDPGPEHYACFIDLLGRAGRIDEAWDLYCGLSENAGKLTPAVCVAMLNACRTSTDLVKGDHVAKHLLHLDRDNPGSYVLVSNFYAAVGRWEGAEDLRKQMTGRGLKKEVGSSQIAVKGCN</sequence>
<dbReference type="PANTHER" id="PTHR47926">
    <property type="entry name" value="PENTATRICOPEPTIDE REPEAT-CONTAINING PROTEIN"/>
    <property type="match status" value="1"/>
</dbReference>
<evidence type="ECO:0000256" key="1">
    <source>
        <dbReference type="ARBA" id="ARBA00022737"/>
    </source>
</evidence>
<dbReference type="InterPro" id="IPR011990">
    <property type="entry name" value="TPR-like_helical_dom_sf"/>
</dbReference>
<name>A0A8B8J8R8_PHODC</name>
<dbReference type="GeneID" id="103715219"/>
<reference evidence="4 5" key="2">
    <citation type="submission" date="2025-04" db="UniProtKB">
        <authorList>
            <consortium name="RefSeq"/>
        </authorList>
    </citation>
    <scope>IDENTIFICATION</scope>
    <source>
        <tissue evidence="4 5">Young leaves</tissue>
    </source>
</reference>
<dbReference type="KEGG" id="pda:103715219"/>
<dbReference type="AlphaFoldDB" id="A0A8B8J8R8"/>
<dbReference type="InterPro" id="IPR046848">
    <property type="entry name" value="E_motif"/>
</dbReference>
<dbReference type="FunFam" id="1.25.40.10:FF:000285">
    <property type="entry name" value="Pentatricopeptide repeat-containing protein, chloroplastic"/>
    <property type="match status" value="1"/>
</dbReference>
<evidence type="ECO:0000256" key="2">
    <source>
        <dbReference type="PROSITE-ProRule" id="PRU00708"/>
    </source>
</evidence>
<dbReference type="FunFam" id="1.25.40.10:FF:000439">
    <property type="entry name" value="Pentatricopeptide repeat-containing protein mitochondrial"/>
    <property type="match status" value="1"/>
</dbReference>
<dbReference type="PROSITE" id="PS51375">
    <property type="entry name" value="PPR"/>
    <property type="match status" value="3"/>
</dbReference>
<dbReference type="Pfam" id="PF13041">
    <property type="entry name" value="PPR_2"/>
    <property type="match status" value="1"/>
</dbReference>
<dbReference type="Proteomes" id="UP000228380">
    <property type="component" value="Chromosome 7"/>
</dbReference>
<feature type="repeat" description="PPR" evidence="2">
    <location>
        <begin position="123"/>
        <end position="157"/>
    </location>
</feature>
<dbReference type="InterPro" id="IPR002885">
    <property type="entry name" value="PPR_rpt"/>
</dbReference>
<organism evidence="3 6">
    <name type="scientific">Phoenix dactylifera</name>
    <name type="common">Date palm</name>
    <dbReference type="NCBI Taxonomy" id="42345"/>
    <lineage>
        <taxon>Eukaryota</taxon>
        <taxon>Viridiplantae</taxon>
        <taxon>Streptophyta</taxon>
        <taxon>Embryophyta</taxon>
        <taxon>Tracheophyta</taxon>
        <taxon>Spermatophyta</taxon>
        <taxon>Magnoliopsida</taxon>
        <taxon>Liliopsida</taxon>
        <taxon>Arecaceae</taxon>
        <taxon>Coryphoideae</taxon>
        <taxon>Phoeniceae</taxon>
        <taxon>Phoenix</taxon>
    </lineage>
</organism>
<dbReference type="PANTHER" id="PTHR47926:SF347">
    <property type="entry name" value="PENTATRICOPEPTIDE REPEAT-CONTAINING PROTEIN"/>
    <property type="match status" value="1"/>
</dbReference>
<gene>
    <name evidence="4 5 6 7" type="primary">LOC103715219</name>
</gene>
<keyword evidence="1" id="KW-0677">Repeat</keyword>
<dbReference type="NCBIfam" id="TIGR00756">
    <property type="entry name" value="PPR"/>
    <property type="match status" value="5"/>
</dbReference>
<keyword evidence="3" id="KW-1185">Reference proteome</keyword>
<feature type="repeat" description="PPR" evidence="2">
    <location>
        <begin position="224"/>
        <end position="258"/>
    </location>
</feature>
<evidence type="ECO:0000313" key="6">
    <source>
        <dbReference type="RefSeq" id="XP_026663533.2"/>
    </source>
</evidence>
<dbReference type="Gene3D" id="1.25.40.10">
    <property type="entry name" value="Tetratricopeptide repeat domain"/>
    <property type="match status" value="4"/>
</dbReference>